<dbReference type="SUPFAM" id="SSF56266">
    <property type="entry name" value="DmpA/ArgJ-like"/>
    <property type="match status" value="1"/>
</dbReference>
<dbReference type="EMBL" id="SNXO01000030">
    <property type="protein sequence ID" value="TDP51473.1"/>
    <property type="molecule type" value="Genomic_DNA"/>
</dbReference>
<protein>
    <submittedName>
        <fullName evidence="2">D-aminopeptidase</fullName>
    </submittedName>
</protein>
<dbReference type="PANTHER" id="PTHR36512">
    <property type="entry name" value="D-AMINOPEPTIDASE"/>
    <property type="match status" value="1"/>
</dbReference>
<dbReference type="AlphaFoldDB" id="A0A4R6PXX1"/>
<dbReference type="GO" id="GO:0004177">
    <property type="term" value="F:aminopeptidase activity"/>
    <property type="evidence" value="ECO:0007669"/>
    <property type="project" value="UniProtKB-KW"/>
</dbReference>
<dbReference type="InterPro" id="IPR005321">
    <property type="entry name" value="Peptidase_S58_DmpA"/>
</dbReference>
<comment type="caution">
    <text evidence="2">The sequence shown here is derived from an EMBL/GenBank/DDBJ whole genome shotgun (WGS) entry which is preliminary data.</text>
</comment>
<keyword evidence="3" id="KW-1185">Reference proteome</keyword>
<keyword evidence="2" id="KW-0378">Hydrolase</keyword>
<proteinExistence type="inferred from homology"/>
<keyword evidence="2" id="KW-0031">Aminopeptidase</keyword>
<reference evidence="2 3" key="1">
    <citation type="submission" date="2019-03" db="EMBL/GenBank/DDBJ databases">
        <title>Genomic Encyclopedia of Type Strains, Phase IV (KMG-IV): sequencing the most valuable type-strain genomes for metagenomic binning, comparative biology and taxonomic classification.</title>
        <authorList>
            <person name="Goeker M."/>
        </authorList>
    </citation>
    <scope>NUCLEOTIDE SEQUENCE [LARGE SCALE GENOMIC DNA]</scope>
    <source>
        <strain evidence="2 3">DSM 28287</strain>
    </source>
</reference>
<organism evidence="2 3">
    <name type="scientific">Aminicella lysinilytica</name>
    <dbReference type="NCBI Taxonomy" id="433323"/>
    <lineage>
        <taxon>Bacteria</taxon>
        <taxon>Bacillati</taxon>
        <taxon>Bacillota</taxon>
        <taxon>Clostridia</taxon>
        <taxon>Peptostreptococcales</taxon>
        <taxon>Anaerovoracaceae</taxon>
        <taxon>Aminicella</taxon>
    </lineage>
</organism>
<name>A0A4R6PXX1_9FIRM</name>
<dbReference type="OrthoDB" id="9770388at2"/>
<dbReference type="PANTHER" id="PTHR36512:SF3">
    <property type="entry name" value="BLR5678 PROTEIN"/>
    <property type="match status" value="1"/>
</dbReference>
<dbReference type="Pfam" id="PF03576">
    <property type="entry name" value="Peptidase_S58"/>
    <property type="match status" value="1"/>
</dbReference>
<dbReference type="InterPro" id="IPR016117">
    <property type="entry name" value="ArgJ-like_dom_sf"/>
</dbReference>
<dbReference type="Gene3D" id="3.60.70.12">
    <property type="entry name" value="L-amino peptidase D-ALA esterase/amidase"/>
    <property type="match status" value="1"/>
</dbReference>
<evidence type="ECO:0000313" key="3">
    <source>
        <dbReference type="Proteomes" id="UP000295500"/>
    </source>
</evidence>
<evidence type="ECO:0000313" key="2">
    <source>
        <dbReference type="EMBL" id="TDP51473.1"/>
    </source>
</evidence>
<dbReference type="CDD" id="cd02253">
    <property type="entry name" value="DmpA"/>
    <property type="match status" value="1"/>
</dbReference>
<accession>A0A4R6PXX1</accession>
<dbReference type="Proteomes" id="UP000295500">
    <property type="component" value="Unassembled WGS sequence"/>
</dbReference>
<evidence type="ECO:0000256" key="1">
    <source>
        <dbReference type="ARBA" id="ARBA00007068"/>
    </source>
</evidence>
<keyword evidence="2" id="KW-0645">Protease</keyword>
<sequence>MGLPELSGLNLHSKWPAGPLNLITDVPGVKVGQVTLKDPVQDINTGVTVVLPHEGNIFRDKVMAGASIINGFGKSIGLIQLKELGTIETPIVMTNTLSIGTAFTSLTKYMLKQNPDIGVKTGTVNCLVTECNDGRLNDIRGLHIEEKHIIEAIVDAGTKFAEGAVGAGTGMCCLGLKGGIGSASRIIKADGKKYTVGALVMSNFGGAGNLVIGGKHYDTKEAGKDQGSIIILIATDLPLSERQLNRVSKRATIALARTGSYCGNGSGDIAIAFTTANRVPHYSKRKILEYKMFDDDSIDLVFESTVEAVEEAVISSLWHADSITGIRGKQAMGLQDFLKGSINEDDK</sequence>
<gene>
    <name evidence="2" type="ORF">EV211_1307</name>
</gene>
<comment type="similarity">
    <text evidence="1">Belongs to the peptidase S58 family.</text>
</comment>
<dbReference type="RefSeq" id="WP_133528919.1">
    <property type="nucleotide sequence ID" value="NZ_SNXO01000030.1"/>
</dbReference>